<accession>A0A6C0IZJ6</accession>
<evidence type="ECO:0000313" key="2">
    <source>
        <dbReference type="EMBL" id="QHT97866.1"/>
    </source>
</evidence>
<proteinExistence type="predicted"/>
<dbReference type="AlphaFoldDB" id="A0A6C0IZJ6"/>
<organism evidence="2">
    <name type="scientific">viral metagenome</name>
    <dbReference type="NCBI Taxonomy" id="1070528"/>
    <lineage>
        <taxon>unclassified sequences</taxon>
        <taxon>metagenomes</taxon>
        <taxon>organismal metagenomes</taxon>
    </lineage>
</organism>
<sequence length="484" mass="52504">MAQTLVALTQAAGGNLASPMSGSESPSILGGDKITRTQAKKIFKDEVDLLVQGVKSIQVFADALAQMKKGVPMQVAFTDAQGQQRQYQIGRNEYRELVGQIIKRMQKLPSLAFTLNKTRRRTGPNSGFLAPQQFNQDIVNFFAQATLGPQVTGELVLKTDKAMNKRSVPESTSLQELPGTRLNDRLFFTQRQYDGQVNPLYGIIAPGTLTPLFALHANYAENPDGSGRRGLQAIARDEITGQPILNPQTGQPEIDATRLTASNEMRQLLGNVMAQTIRNDAAVISQEHPELAQEAQQKAQQLIAAIQNPDAFVDSRVGRGTPAETEMFNPNYFLYAHFSKLISNGKVSADQGGLTPEGLAALRPQIREVYGPLLRQSLQAWQARVAQATTPEARELAQMRVQLLQQAIQQVPEQGVLTYQQDDVAKARAYKNQVQGAANRRRNAERKRAQAAQQAGAGLPTVPGLPGGVEVGGSSSGSSSGSRV</sequence>
<dbReference type="EMBL" id="MN740283">
    <property type="protein sequence ID" value="QHT97866.1"/>
    <property type="molecule type" value="Genomic_DNA"/>
</dbReference>
<reference evidence="2" key="1">
    <citation type="journal article" date="2020" name="Nature">
        <title>Giant virus diversity and host interactions through global metagenomics.</title>
        <authorList>
            <person name="Schulz F."/>
            <person name="Roux S."/>
            <person name="Paez-Espino D."/>
            <person name="Jungbluth S."/>
            <person name="Walsh D.A."/>
            <person name="Denef V.J."/>
            <person name="McMahon K.D."/>
            <person name="Konstantinidis K.T."/>
            <person name="Eloe-Fadrosh E.A."/>
            <person name="Kyrpides N.C."/>
            <person name="Woyke T."/>
        </authorList>
    </citation>
    <scope>NUCLEOTIDE SEQUENCE</scope>
    <source>
        <strain evidence="2">GVMAG-M-3300025572-1</strain>
    </source>
</reference>
<feature type="compositionally biased region" description="Gly residues" evidence="1">
    <location>
        <begin position="465"/>
        <end position="475"/>
    </location>
</feature>
<feature type="region of interest" description="Disordered" evidence="1">
    <location>
        <begin position="433"/>
        <end position="484"/>
    </location>
</feature>
<evidence type="ECO:0000256" key="1">
    <source>
        <dbReference type="SAM" id="MobiDB-lite"/>
    </source>
</evidence>
<protein>
    <submittedName>
        <fullName evidence="2">Uncharacterized protein</fullName>
    </submittedName>
</protein>
<name>A0A6C0IZJ6_9ZZZZ</name>
<feature type="compositionally biased region" description="Low complexity" evidence="1">
    <location>
        <begin position="450"/>
        <end position="464"/>
    </location>
</feature>